<dbReference type="EMBL" id="SNRW01000569">
    <property type="protein sequence ID" value="KAA6400392.1"/>
    <property type="molecule type" value="Genomic_DNA"/>
</dbReference>
<dbReference type="GO" id="GO:0003676">
    <property type="term" value="F:nucleic acid binding"/>
    <property type="evidence" value="ECO:0007669"/>
    <property type="project" value="InterPro"/>
</dbReference>
<evidence type="ECO:0000256" key="4">
    <source>
        <dbReference type="ARBA" id="ARBA00022759"/>
    </source>
</evidence>
<evidence type="ECO:0000256" key="6">
    <source>
        <dbReference type="ARBA" id="ARBA00022918"/>
    </source>
</evidence>
<dbReference type="GO" id="GO:0004519">
    <property type="term" value="F:endonuclease activity"/>
    <property type="evidence" value="ECO:0007669"/>
    <property type="project" value="UniProtKB-KW"/>
</dbReference>
<dbReference type="InterPro" id="IPR043502">
    <property type="entry name" value="DNA/RNA_pol_sf"/>
</dbReference>
<name>A0A5J4X0Y6_9EUKA</name>
<dbReference type="SUPFAM" id="SSF56672">
    <property type="entry name" value="DNA/RNA polymerases"/>
    <property type="match status" value="1"/>
</dbReference>
<gene>
    <name evidence="8" type="ORF">EZS28_004081</name>
</gene>
<organism evidence="8 9">
    <name type="scientific">Streblomastix strix</name>
    <dbReference type="NCBI Taxonomy" id="222440"/>
    <lineage>
        <taxon>Eukaryota</taxon>
        <taxon>Metamonada</taxon>
        <taxon>Preaxostyla</taxon>
        <taxon>Oxymonadida</taxon>
        <taxon>Streblomastigidae</taxon>
        <taxon>Streblomastix</taxon>
    </lineage>
</organism>
<dbReference type="AlphaFoldDB" id="A0A5J4X0Y6"/>
<protein>
    <submittedName>
        <fullName evidence="8">Putative Enzymatic polyprotein</fullName>
    </submittedName>
</protein>
<comment type="caution">
    <text evidence="8">The sequence shown here is derived from an EMBL/GenBank/DDBJ whole genome shotgun (WGS) entry which is preliminary data.</text>
</comment>
<keyword evidence="3" id="KW-0540">Nuclease</keyword>
<evidence type="ECO:0000259" key="7">
    <source>
        <dbReference type="Pfam" id="PF17917"/>
    </source>
</evidence>
<dbReference type="PANTHER" id="PTHR33050">
    <property type="entry name" value="REVERSE TRANSCRIPTASE DOMAIN-CONTAINING PROTEIN"/>
    <property type="match status" value="1"/>
</dbReference>
<dbReference type="GO" id="GO:0003964">
    <property type="term" value="F:RNA-directed DNA polymerase activity"/>
    <property type="evidence" value="ECO:0007669"/>
    <property type="project" value="UniProtKB-KW"/>
</dbReference>
<dbReference type="InterPro" id="IPR052055">
    <property type="entry name" value="Hepadnavirus_pol/RT"/>
</dbReference>
<dbReference type="GO" id="GO:0016787">
    <property type="term" value="F:hydrolase activity"/>
    <property type="evidence" value="ECO:0007669"/>
    <property type="project" value="UniProtKB-KW"/>
</dbReference>
<accession>A0A5J4X0Y6</accession>
<evidence type="ECO:0000313" key="8">
    <source>
        <dbReference type="EMBL" id="KAA6400392.1"/>
    </source>
</evidence>
<keyword evidence="1" id="KW-0808">Transferase</keyword>
<dbReference type="InterPro" id="IPR041373">
    <property type="entry name" value="RT_RNaseH"/>
</dbReference>
<feature type="domain" description="Reverse transcriptase RNase H-like" evidence="7">
    <location>
        <begin position="103"/>
        <end position="194"/>
    </location>
</feature>
<evidence type="ECO:0000256" key="3">
    <source>
        <dbReference type="ARBA" id="ARBA00022722"/>
    </source>
</evidence>
<sequence length="394" mass="46184">MTAVKRRQLKQRLKRWIEIATKGSRVKIKDLASVIGELNFVRTQVIDASMHMRTLYRVQTQAIFRSTWNGKCKMDRRVLGDLTWWLEQIKENKPMCFERIQPTLILTTDASETSWGAVLELAMREEEPIYRTEQWGRQWILKSSNQREMTAILMALRSLREFIRTGSCILVRTDNTVTEFCLRKWKAKQDLLHIARRIRKHVVENNLKLEMEHIQGHKNVIADSLSRIAANGDYYVKQEILNGALEALGLPVWLDIFASRTNKRLKSYCNLLPDHQAYAVNGYSFNWNQINPYLHPPISQILKVLKKVRNDRAEAILVIPSWKGQVWTRWIEEMKIAEVDLGEAKDCLEMGKLMKDLHQQLPPGRMRAVRLTNMRVENVFSEKWADTLDSKMKR</sequence>
<keyword evidence="6" id="KW-0695">RNA-directed DNA polymerase</keyword>
<dbReference type="OrthoDB" id="2897838at2759"/>
<keyword evidence="5" id="KW-0378">Hydrolase</keyword>
<dbReference type="Pfam" id="PF17917">
    <property type="entry name" value="RT_RNaseH"/>
    <property type="match status" value="1"/>
</dbReference>
<dbReference type="Proteomes" id="UP000324800">
    <property type="component" value="Unassembled WGS sequence"/>
</dbReference>
<proteinExistence type="predicted"/>
<keyword evidence="4" id="KW-0255">Endonuclease</keyword>
<dbReference type="PANTHER" id="PTHR33050:SF7">
    <property type="entry name" value="RIBONUCLEASE H"/>
    <property type="match status" value="1"/>
</dbReference>
<dbReference type="Gene3D" id="3.30.420.10">
    <property type="entry name" value="Ribonuclease H-like superfamily/Ribonuclease H"/>
    <property type="match status" value="1"/>
</dbReference>
<keyword evidence="2" id="KW-0548">Nucleotidyltransferase</keyword>
<evidence type="ECO:0000313" key="9">
    <source>
        <dbReference type="Proteomes" id="UP000324800"/>
    </source>
</evidence>
<evidence type="ECO:0000256" key="2">
    <source>
        <dbReference type="ARBA" id="ARBA00022695"/>
    </source>
</evidence>
<reference evidence="8 9" key="1">
    <citation type="submission" date="2019-03" db="EMBL/GenBank/DDBJ databases">
        <title>Single cell metagenomics reveals metabolic interactions within the superorganism composed of flagellate Streblomastix strix and complex community of Bacteroidetes bacteria on its surface.</title>
        <authorList>
            <person name="Treitli S.C."/>
            <person name="Kolisko M."/>
            <person name="Husnik F."/>
            <person name="Keeling P."/>
            <person name="Hampl V."/>
        </authorList>
    </citation>
    <scope>NUCLEOTIDE SEQUENCE [LARGE SCALE GENOMIC DNA]</scope>
    <source>
        <strain evidence="8">ST1C</strain>
    </source>
</reference>
<evidence type="ECO:0000256" key="5">
    <source>
        <dbReference type="ARBA" id="ARBA00022801"/>
    </source>
</evidence>
<dbReference type="CDD" id="cd09275">
    <property type="entry name" value="RNase_HI_RT_DIRS1"/>
    <property type="match status" value="1"/>
</dbReference>
<evidence type="ECO:0000256" key="1">
    <source>
        <dbReference type="ARBA" id="ARBA00022679"/>
    </source>
</evidence>
<dbReference type="InterPro" id="IPR036397">
    <property type="entry name" value="RNaseH_sf"/>
</dbReference>